<dbReference type="STRING" id="315358.SERIO_v1c00150"/>
<dbReference type="AlphaFoldDB" id="A0A0H3XGN8"/>
<dbReference type="Proteomes" id="UP000035661">
    <property type="component" value="Chromosome"/>
</dbReference>
<dbReference type="PATRIC" id="fig|743698.3.peg.15"/>
<dbReference type="RefSeq" id="WP_257787434.1">
    <property type="nucleotide sequence ID" value="NZ_CP011856.1"/>
</dbReference>
<dbReference type="EMBL" id="CP011856">
    <property type="protein sequence ID" value="AKM53623.1"/>
    <property type="molecule type" value="Genomic_DNA"/>
</dbReference>
<protein>
    <submittedName>
        <fullName evidence="1">Uncharacterized protein</fullName>
    </submittedName>
</protein>
<accession>A0A0H3XGN8</accession>
<reference evidence="2" key="2">
    <citation type="submission" date="2015-06" db="EMBL/GenBank/DDBJ databases">
        <title>Complete genome sequence of Spiroplasma eriocheiris TDA-040725-5 (DSM 21848).</title>
        <authorList>
            <person name="Lo W.-S."/>
            <person name="Kuo C.-H."/>
        </authorList>
    </citation>
    <scope>NUCLEOTIDE SEQUENCE [LARGE SCALE GENOMIC DNA]</scope>
    <source>
        <strain evidence="2">TDA-040725-5</strain>
    </source>
</reference>
<proteinExistence type="predicted"/>
<evidence type="ECO:0000313" key="1">
    <source>
        <dbReference type="EMBL" id="AKM53623.1"/>
    </source>
</evidence>
<sequence length="40" mass="4622">MMKIVNNNNNLLKKLSIKNIINLLSDGHQSQQLVILNQNY</sequence>
<reference evidence="1 2" key="1">
    <citation type="journal article" date="2015" name="Genome Biol. Evol.">
        <title>Found and Lost: The Fates of Horizontally Acquired Genes in Arthropod-Symbiotic Spiroplasma.</title>
        <authorList>
            <person name="Lo W.S."/>
            <person name="Gasparich G.E."/>
            <person name="Kuo C.H."/>
        </authorList>
    </citation>
    <scope>NUCLEOTIDE SEQUENCE [LARGE SCALE GENOMIC DNA]</scope>
    <source>
        <strain evidence="2">TDA-040725-5</strain>
    </source>
</reference>
<organism evidence="1 2">
    <name type="scientific">Spiroplasma eriocheiris</name>
    <dbReference type="NCBI Taxonomy" id="315358"/>
    <lineage>
        <taxon>Bacteria</taxon>
        <taxon>Bacillati</taxon>
        <taxon>Mycoplasmatota</taxon>
        <taxon>Mollicutes</taxon>
        <taxon>Entomoplasmatales</taxon>
        <taxon>Spiroplasmataceae</taxon>
        <taxon>Spiroplasma</taxon>
    </lineage>
</organism>
<dbReference type="KEGG" id="seri:SERIO_v1c00150"/>
<evidence type="ECO:0000313" key="2">
    <source>
        <dbReference type="Proteomes" id="UP000035661"/>
    </source>
</evidence>
<name>A0A0H3XGN8_9MOLU</name>
<gene>
    <name evidence="1" type="ORF">SERIO_v1c00150</name>
</gene>
<keyword evidence="2" id="KW-1185">Reference proteome</keyword>